<organism evidence="1">
    <name type="scientific">Penaeus monodon majanivirus A</name>
    <dbReference type="NCBI Taxonomy" id="2984271"/>
    <lineage>
        <taxon>Viruses</taxon>
        <taxon>Viruses incertae sedis</taxon>
        <taxon>Naldaviricetes</taxon>
        <taxon>Nimaviridae</taxon>
    </lineage>
</organism>
<sequence length="258" mass="29483">MKKLCAWFTVLLLCRQWLMASGIDDRVDYDEGSGDDECFDDTDCDYHEHLDEIYKSRSAAKISQSTIRLSRDKESSRILCGICFPDESPRDYELHYSVSTTTTSTTTNATYVNIKLTKRTRVPFGTHIVEEINLPYATISSDEMDEEYMYALNFCSNTVLRRRLEYDTNLSVSRMHYWPASGISCLFRGLLVNPTGDGQWENHNYHRYGSYMQEGYSGKTECLFSNIMLDEEPLQNKGPLLSVSVTAIVLLSVLALTT</sequence>
<reference evidence="1" key="1">
    <citation type="submission" date="2022-10" db="EMBL/GenBank/DDBJ databases">
        <title>Genome sequences of endogenous nimaviruses in decapod crustaceans.</title>
        <authorList>
            <person name="Kawato S."/>
            <person name="Nozaki R."/>
            <person name="Kondo H."/>
            <person name="Hirono I."/>
        </authorList>
    </citation>
    <scope>NUCLEOTIDE SEQUENCE</scope>
    <source>
        <strain evidence="1">Mikawa2016</strain>
    </source>
</reference>
<evidence type="ECO:0000313" key="1">
    <source>
        <dbReference type="EMBL" id="BDT61890.1"/>
    </source>
</evidence>
<proteinExistence type="predicted"/>
<dbReference type="EMBL" id="LC738870">
    <property type="protein sequence ID" value="BDT61890.1"/>
    <property type="molecule type" value="Genomic_DNA"/>
</dbReference>
<protein>
    <submittedName>
        <fullName evidence="1">Uncharacterized protein</fullName>
    </submittedName>
</protein>
<accession>A0A9C7BPI4</accession>
<name>A0A9C7BPI4_9VIRU</name>